<dbReference type="PANTHER" id="PTHR24300">
    <property type="entry name" value="CYTOCHROME P450 508A4-RELATED"/>
    <property type="match status" value="1"/>
</dbReference>
<evidence type="ECO:0000313" key="5">
    <source>
        <dbReference type="Ensembl" id="ENSTMTP00000022413.1"/>
    </source>
</evidence>
<protein>
    <submittedName>
        <fullName evidence="5">Uncharacterized protein</fullName>
    </submittedName>
</protein>
<comment type="cofactor">
    <cofactor evidence="1">
        <name>heme</name>
        <dbReference type="ChEBI" id="CHEBI:30413"/>
    </cofactor>
</comment>
<dbReference type="GO" id="GO:0020037">
    <property type="term" value="F:heme binding"/>
    <property type="evidence" value="ECO:0007669"/>
    <property type="project" value="InterPro"/>
</dbReference>
<name>A0A674JNX3_9SAUR</name>
<dbReference type="InterPro" id="IPR001128">
    <property type="entry name" value="Cyt_P450"/>
</dbReference>
<dbReference type="GO" id="GO:0006805">
    <property type="term" value="P:xenobiotic metabolic process"/>
    <property type="evidence" value="ECO:0007669"/>
    <property type="project" value="TreeGrafter"/>
</dbReference>
<dbReference type="GO" id="GO:0005737">
    <property type="term" value="C:cytoplasm"/>
    <property type="evidence" value="ECO:0007669"/>
    <property type="project" value="TreeGrafter"/>
</dbReference>
<evidence type="ECO:0000256" key="4">
    <source>
        <dbReference type="ARBA" id="ARBA00023004"/>
    </source>
</evidence>
<dbReference type="Pfam" id="PF00067">
    <property type="entry name" value="p450"/>
    <property type="match status" value="1"/>
</dbReference>
<accession>A0A674JNX3</accession>
<dbReference type="SUPFAM" id="SSF48264">
    <property type="entry name" value="Cytochrome P450"/>
    <property type="match status" value="1"/>
</dbReference>
<dbReference type="PRINTS" id="PR00385">
    <property type="entry name" value="P450"/>
</dbReference>
<dbReference type="InParanoid" id="A0A674JNX3"/>
<dbReference type="Proteomes" id="UP000472274">
    <property type="component" value="Unplaced"/>
</dbReference>
<dbReference type="Gene3D" id="1.10.630.10">
    <property type="entry name" value="Cytochrome P450"/>
    <property type="match status" value="1"/>
</dbReference>
<evidence type="ECO:0000256" key="3">
    <source>
        <dbReference type="ARBA" id="ARBA00022723"/>
    </source>
</evidence>
<dbReference type="GO" id="GO:0016712">
    <property type="term" value="F:oxidoreductase activity, acting on paired donors, with incorporation or reduction of molecular oxygen, reduced flavin or flavoprotein as one donor, and incorporation of one atom of oxygen"/>
    <property type="evidence" value="ECO:0007669"/>
    <property type="project" value="TreeGrafter"/>
</dbReference>
<dbReference type="Ensembl" id="ENSTMTT00000023208.1">
    <property type="protein sequence ID" value="ENSTMTP00000022413.1"/>
    <property type="gene ID" value="ENSTMTG00000016373.1"/>
</dbReference>
<reference evidence="5" key="2">
    <citation type="submission" date="2025-09" db="UniProtKB">
        <authorList>
            <consortium name="Ensembl"/>
        </authorList>
    </citation>
    <scope>IDENTIFICATION</scope>
</reference>
<dbReference type="InterPro" id="IPR036396">
    <property type="entry name" value="Cyt_P450_sf"/>
</dbReference>
<evidence type="ECO:0000256" key="1">
    <source>
        <dbReference type="ARBA" id="ARBA00001971"/>
    </source>
</evidence>
<dbReference type="GO" id="GO:0005506">
    <property type="term" value="F:iron ion binding"/>
    <property type="evidence" value="ECO:0007669"/>
    <property type="project" value="InterPro"/>
</dbReference>
<dbReference type="InterPro" id="IPR050182">
    <property type="entry name" value="Cytochrome_P450_fam2"/>
</dbReference>
<reference evidence="5" key="1">
    <citation type="submission" date="2025-08" db="UniProtKB">
        <authorList>
            <consortium name="Ensembl"/>
        </authorList>
    </citation>
    <scope>IDENTIFICATION</scope>
</reference>
<dbReference type="PRINTS" id="PR00463">
    <property type="entry name" value="EP450I"/>
</dbReference>
<proteinExistence type="inferred from homology"/>
<organism evidence="5 6">
    <name type="scientific">Terrapene triunguis</name>
    <name type="common">Three-toed box turtle</name>
    <dbReference type="NCBI Taxonomy" id="2587831"/>
    <lineage>
        <taxon>Eukaryota</taxon>
        <taxon>Metazoa</taxon>
        <taxon>Chordata</taxon>
        <taxon>Craniata</taxon>
        <taxon>Vertebrata</taxon>
        <taxon>Euteleostomi</taxon>
        <taxon>Archelosauria</taxon>
        <taxon>Testudinata</taxon>
        <taxon>Testudines</taxon>
        <taxon>Cryptodira</taxon>
        <taxon>Durocryptodira</taxon>
        <taxon>Testudinoidea</taxon>
        <taxon>Emydidae</taxon>
        <taxon>Terrapene</taxon>
    </lineage>
</organism>
<keyword evidence="3" id="KW-0479">Metal-binding</keyword>
<sequence>MLERTGSWPGPTEPYFHTETLVMTTHNLFFAGTETVSTTLRYGFLLLMKYPEIQVHAEIDQVIGRHRSPSVEDRSRMPYTDAVIHEVQRFGDVIPMGLPHAVTRDTHFRGFLLPEVTGFPSSPRSSKKTHLSPLGWNLPLVSFQRVFGEGQTTGTMAG</sequence>
<dbReference type="InterPro" id="IPR002401">
    <property type="entry name" value="Cyt_P450_E_grp-I"/>
</dbReference>
<dbReference type="GO" id="GO:0008392">
    <property type="term" value="F:arachidonate epoxygenase activity"/>
    <property type="evidence" value="ECO:0007669"/>
    <property type="project" value="TreeGrafter"/>
</dbReference>
<evidence type="ECO:0000256" key="2">
    <source>
        <dbReference type="ARBA" id="ARBA00010617"/>
    </source>
</evidence>
<comment type="similarity">
    <text evidence="2">Belongs to the cytochrome P450 family.</text>
</comment>
<dbReference type="GO" id="GO:0019373">
    <property type="term" value="P:epoxygenase P450 pathway"/>
    <property type="evidence" value="ECO:0007669"/>
    <property type="project" value="TreeGrafter"/>
</dbReference>
<keyword evidence="6" id="KW-1185">Reference proteome</keyword>
<evidence type="ECO:0000313" key="6">
    <source>
        <dbReference type="Proteomes" id="UP000472274"/>
    </source>
</evidence>
<dbReference type="PANTHER" id="PTHR24300:SF84">
    <property type="entry name" value="CYTOCHROME P450, FAMILY 2, SUBFAMILY T, POLYPEPTIDE 4"/>
    <property type="match status" value="1"/>
</dbReference>
<keyword evidence="4" id="KW-0408">Iron</keyword>
<dbReference type="AlphaFoldDB" id="A0A674JNX3"/>
<dbReference type="GeneTree" id="ENSGT00940000162064"/>